<keyword evidence="2" id="KW-1185">Reference proteome</keyword>
<name>A0A5J5GMI5_9RHOB</name>
<gene>
    <name evidence="1" type="ORF">F3S47_06420</name>
</gene>
<accession>A0A5J5GMI5</accession>
<protein>
    <submittedName>
        <fullName evidence="1">Uncharacterized protein</fullName>
    </submittedName>
</protein>
<sequence length="61" mass="7096">MHYMRWLWRAKRWAQNPPSTRQVVLILSLVAGLCALAAVERWVGWPDWATLDPASPRTLRP</sequence>
<evidence type="ECO:0000313" key="2">
    <source>
        <dbReference type="Proteomes" id="UP000326554"/>
    </source>
</evidence>
<dbReference type="AlphaFoldDB" id="A0A5J5GMI5"/>
<evidence type="ECO:0000313" key="1">
    <source>
        <dbReference type="EMBL" id="KAA9008893.1"/>
    </source>
</evidence>
<dbReference type="Proteomes" id="UP000326554">
    <property type="component" value="Unassembled WGS sequence"/>
</dbReference>
<dbReference type="EMBL" id="VYQE01000002">
    <property type="protein sequence ID" value="KAA9008893.1"/>
    <property type="molecule type" value="Genomic_DNA"/>
</dbReference>
<comment type="caution">
    <text evidence="1">The sequence shown here is derived from an EMBL/GenBank/DDBJ whole genome shotgun (WGS) entry which is preliminary data.</text>
</comment>
<reference evidence="1 2" key="1">
    <citation type="submission" date="2019-09" db="EMBL/GenBank/DDBJ databases">
        <authorList>
            <person name="Park J.-S."/>
            <person name="Choi H.-J."/>
        </authorList>
    </citation>
    <scope>NUCLEOTIDE SEQUENCE [LARGE SCALE GENOMIC DNA]</scope>
    <source>
        <strain evidence="1 2">176SS1-4</strain>
    </source>
</reference>
<organism evidence="1 2">
    <name type="scientific">Histidinibacterium aquaticum</name>
    <dbReference type="NCBI Taxonomy" id="2613962"/>
    <lineage>
        <taxon>Bacteria</taxon>
        <taxon>Pseudomonadati</taxon>
        <taxon>Pseudomonadota</taxon>
        <taxon>Alphaproteobacteria</taxon>
        <taxon>Rhodobacterales</taxon>
        <taxon>Paracoccaceae</taxon>
        <taxon>Histidinibacterium</taxon>
    </lineage>
</organism>
<dbReference type="RefSeq" id="WP_150444426.1">
    <property type="nucleotide sequence ID" value="NZ_VYQE01000002.1"/>
</dbReference>
<proteinExistence type="predicted"/>